<dbReference type="Gramene" id="Pp3c23_8100V3.2">
    <property type="protein sequence ID" value="Pp3c23_8100V3.2"/>
    <property type="gene ID" value="Pp3c23_8100"/>
</dbReference>
<dbReference type="EMBL" id="ABEU02000023">
    <property type="status" value="NOT_ANNOTATED_CDS"/>
    <property type="molecule type" value="Genomic_DNA"/>
</dbReference>
<dbReference type="AlphaFoldDB" id="A0A7I4CHB6"/>
<reference evidence="3" key="3">
    <citation type="submission" date="2020-12" db="UniProtKB">
        <authorList>
            <consortium name="EnsemblPlants"/>
        </authorList>
    </citation>
    <scope>IDENTIFICATION</scope>
</reference>
<evidence type="ECO:0000313" key="3">
    <source>
        <dbReference type="EnsemblPlants" id="Pp3c23_8100V3.2"/>
    </source>
</evidence>
<dbReference type="EnsemblPlants" id="Pp3c23_8100V3.2">
    <property type="protein sequence ID" value="Pp3c23_8100V3.2"/>
    <property type="gene ID" value="Pp3c23_8100"/>
</dbReference>
<feature type="coiled-coil region" evidence="1">
    <location>
        <begin position="89"/>
        <end position="158"/>
    </location>
</feature>
<dbReference type="PANTHER" id="PTHR47490">
    <property type="entry name" value="PROTEIN BLISTER"/>
    <property type="match status" value="1"/>
</dbReference>
<name>A0A7I4CHB6_PHYPA</name>
<keyword evidence="4" id="KW-1185">Reference proteome</keyword>
<dbReference type="FunCoup" id="A0A7I4CHB6">
    <property type="interactions" value="2414"/>
</dbReference>
<dbReference type="GO" id="GO:0006355">
    <property type="term" value="P:regulation of DNA-templated transcription"/>
    <property type="evidence" value="ECO:0000318"/>
    <property type="project" value="GO_Central"/>
</dbReference>
<dbReference type="GO" id="GO:0040008">
    <property type="term" value="P:regulation of growth"/>
    <property type="evidence" value="ECO:0007669"/>
    <property type="project" value="InterPro"/>
</dbReference>
<dbReference type="Proteomes" id="UP000006727">
    <property type="component" value="Chromosome 23"/>
</dbReference>
<reference evidence="3 4" key="2">
    <citation type="journal article" date="2018" name="Plant J.">
        <title>The Physcomitrella patens chromosome-scale assembly reveals moss genome structure and evolution.</title>
        <authorList>
            <person name="Lang D."/>
            <person name="Ullrich K.K."/>
            <person name="Murat F."/>
            <person name="Fuchs J."/>
            <person name="Jenkins J."/>
            <person name="Haas F.B."/>
            <person name="Piednoel M."/>
            <person name="Gundlach H."/>
            <person name="Van Bel M."/>
            <person name="Meyberg R."/>
            <person name="Vives C."/>
            <person name="Morata J."/>
            <person name="Symeonidi A."/>
            <person name="Hiss M."/>
            <person name="Muchero W."/>
            <person name="Kamisugi Y."/>
            <person name="Saleh O."/>
            <person name="Blanc G."/>
            <person name="Decker E.L."/>
            <person name="van Gessel N."/>
            <person name="Grimwood J."/>
            <person name="Hayes R.D."/>
            <person name="Graham S.W."/>
            <person name="Gunter L.E."/>
            <person name="McDaniel S.F."/>
            <person name="Hoernstein S.N.W."/>
            <person name="Larsson A."/>
            <person name="Li F.W."/>
            <person name="Perroud P.F."/>
            <person name="Phillips J."/>
            <person name="Ranjan P."/>
            <person name="Rokshar D.S."/>
            <person name="Rothfels C.J."/>
            <person name="Schneider L."/>
            <person name="Shu S."/>
            <person name="Stevenson D.W."/>
            <person name="Thummler F."/>
            <person name="Tillich M."/>
            <person name="Villarreal Aguilar J.C."/>
            <person name="Widiez T."/>
            <person name="Wong G.K."/>
            <person name="Wymore A."/>
            <person name="Zhang Y."/>
            <person name="Zimmer A.D."/>
            <person name="Quatrano R.S."/>
            <person name="Mayer K.F.X."/>
            <person name="Goodstein D."/>
            <person name="Casacuberta J.M."/>
            <person name="Vandepoele K."/>
            <person name="Reski R."/>
            <person name="Cuming A.C."/>
            <person name="Tuskan G.A."/>
            <person name="Maumus F."/>
            <person name="Salse J."/>
            <person name="Schmutz J."/>
            <person name="Rensing S.A."/>
        </authorList>
    </citation>
    <scope>NUCLEOTIDE SEQUENCE [LARGE SCALE GENOMIC DNA]</scope>
    <source>
        <strain evidence="3 4">cv. Gransden 2004</strain>
    </source>
</reference>
<dbReference type="InterPro" id="IPR044194">
    <property type="entry name" value="BLISTER"/>
</dbReference>
<dbReference type="InParanoid" id="A0A7I4CHB6"/>
<evidence type="ECO:0000313" key="4">
    <source>
        <dbReference type="Proteomes" id="UP000006727"/>
    </source>
</evidence>
<dbReference type="PANTHER" id="PTHR47490:SF2">
    <property type="entry name" value="PROTEIN BLISTER"/>
    <property type="match status" value="1"/>
</dbReference>
<evidence type="ECO:0000256" key="1">
    <source>
        <dbReference type="SAM" id="Coils"/>
    </source>
</evidence>
<organism evidence="3 4">
    <name type="scientific">Physcomitrium patens</name>
    <name type="common">Spreading-leaved earth moss</name>
    <name type="synonym">Physcomitrella patens</name>
    <dbReference type="NCBI Taxonomy" id="3218"/>
    <lineage>
        <taxon>Eukaryota</taxon>
        <taxon>Viridiplantae</taxon>
        <taxon>Streptophyta</taxon>
        <taxon>Embryophyta</taxon>
        <taxon>Bryophyta</taxon>
        <taxon>Bryophytina</taxon>
        <taxon>Bryopsida</taxon>
        <taxon>Funariidae</taxon>
        <taxon>Funariales</taxon>
        <taxon>Funariaceae</taxon>
        <taxon>Physcomitrium</taxon>
    </lineage>
</organism>
<accession>A0A7I4CHB6</accession>
<dbReference type="GO" id="GO:0005634">
    <property type="term" value="C:nucleus"/>
    <property type="evidence" value="ECO:0000318"/>
    <property type="project" value="GO_Central"/>
</dbReference>
<proteinExistence type="predicted"/>
<feature type="region of interest" description="Disordered" evidence="2">
    <location>
        <begin position="269"/>
        <end position="290"/>
    </location>
</feature>
<feature type="coiled-coil region" evidence="1">
    <location>
        <begin position="397"/>
        <end position="424"/>
    </location>
</feature>
<feature type="compositionally biased region" description="Polar residues" evidence="2">
    <location>
        <begin position="269"/>
        <end position="282"/>
    </location>
</feature>
<reference evidence="3 4" key="1">
    <citation type="journal article" date="2008" name="Science">
        <title>The Physcomitrella genome reveals evolutionary insights into the conquest of land by plants.</title>
        <authorList>
            <person name="Rensing S."/>
            <person name="Lang D."/>
            <person name="Zimmer A."/>
            <person name="Terry A."/>
            <person name="Salamov A."/>
            <person name="Shapiro H."/>
            <person name="Nishiyama T."/>
            <person name="Perroud P.-F."/>
            <person name="Lindquist E."/>
            <person name="Kamisugi Y."/>
            <person name="Tanahashi T."/>
            <person name="Sakakibara K."/>
            <person name="Fujita T."/>
            <person name="Oishi K."/>
            <person name="Shin-I T."/>
            <person name="Kuroki Y."/>
            <person name="Toyoda A."/>
            <person name="Suzuki Y."/>
            <person name="Hashimoto A."/>
            <person name="Yamaguchi K."/>
            <person name="Sugano A."/>
            <person name="Kohara Y."/>
            <person name="Fujiyama A."/>
            <person name="Anterola A."/>
            <person name="Aoki S."/>
            <person name="Ashton N."/>
            <person name="Barbazuk W.B."/>
            <person name="Barker E."/>
            <person name="Bennetzen J."/>
            <person name="Bezanilla M."/>
            <person name="Blankenship R."/>
            <person name="Cho S.H."/>
            <person name="Dutcher S."/>
            <person name="Estelle M."/>
            <person name="Fawcett J.A."/>
            <person name="Gundlach H."/>
            <person name="Hanada K."/>
            <person name="Heyl A."/>
            <person name="Hicks K.A."/>
            <person name="Hugh J."/>
            <person name="Lohr M."/>
            <person name="Mayer K."/>
            <person name="Melkozernov A."/>
            <person name="Murata T."/>
            <person name="Nelson D."/>
            <person name="Pils B."/>
            <person name="Prigge M."/>
            <person name="Reiss B."/>
            <person name="Renner T."/>
            <person name="Rombauts S."/>
            <person name="Rushton P."/>
            <person name="Sanderfoot A."/>
            <person name="Schween G."/>
            <person name="Shiu S.-H."/>
            <person name="Stueber K."/>
            <person name="Theodoulou F.L."/>
            <person name="Tu H."/>
            <person name="Van de Peer Y."/>
            <person name="Verrier P.J."/>
            <person name="Waters E."/>
            <person name="Wood A."/>
            <person name="Yang L."/>
            <person name="Cove D."/>
            <person name="Cuming A."/>
            <person name="Hasebe M."/>
            <person name="Lucas S."/>
            <person name="Mishler D.B."/>
            <person name="Reski R."/>
            <person name="Grigoriev I."/>
            <person name="Quatrano R.S."/>
            <person name="Boore J.L."/>
        </authorList>
    </citation>
    <scope>NUCLEOTIDE SEQUENCE [LARGE SCALE GENOMIC DNA]</scope>
    <source>
        <strain evidence="3 4">cv. Gransden 2004</strain>
    </source>
</reference>
<evidence type="ECO:0000256" key="2">
    <source>
        <dbReference type="SAM" id="MobiDB-lite"/>
    </source>
</evidence>
<protein>
    <submittedName>
        <fullName evidence="3">Uncharacterized protein</fullName>
    </submittedName>
</protein>
<sequence length="479" mass="53992">MIDSIELGRKDVHSIGAEIDQPKRIEIELGDGRRNEGLVEDQTAPLSLSNVPKSFKNEAVDVQMQGEADEALRKQPEAEEQGIHFGEDFSGLEQHIQDLNIKKIALQRELAKARETTQEVFAEHSAVVENFNDQGLVMKQLKDDIEMLERILEREAFARVLMSERDRSRQDFGAAREQSLTMASDVVVLENRIRTLRSDELKMKKDMINLICEKDSLRKQASLIDTLQEEKKVLQVRLRQLALGEREVTNRNENSEAVQLRQRLFADASTSTDDLPSPLRTSTEGRKLVQPLSSQSIAYSSYFRPTNESSQSPFRQSPLSSNSYAHHFLSDLGHSSLSRSTNNPQSGGYRSIQLPASCTSIPADLMKIIRNISDVIISISEERVTIVNALKTESKVAADLRALNADLSRQLESTKGQLERLAAQRMLFRSSSNELTTARNAAALHSFDEGDEVVDRMLIWIMQLFLSRTSSRRNGVKKL</sequence>
<keyword evidence="1" id="KW-0175">Coiled coil</keyword>